<proteinExistence type="inferred from homology"/>
<organism evidence="4 5">
    <name type="scientific">Trichonephila clavata</name>
    <name type="common">Joro spider</name>
    <name type="synonym">Nephila clavata</name>
    <dbReference type="NCBI Taxonomy" id="2740835"/>
    <lineage>
        <taxon>Eukaryota</taxon>
        <taxon>Metazoa</taxon>
        <taxon>Ecdysozoa</taxon>
        <taxon>Arthropoda</taxon>
        <taxon>Chelicerata</taxon>
        <taxon>Arachnida</taxon>
        <taxon>Araneae</taxon>
        <taxon>Araneomorphae</taxon>
        <taxon>Entelegynae</taxon>
        <taxon>Araneoidea</taxon>
        <taxon>Nephilidae</taxon>
        <taxon>Trichonephila</taxon>
    </lineage>
</organism>
<keyword evidence="5" id="KW-1185">Reference proteome</keyword>
<evidence type="ECO:0000259" key="3">
    <source>
        <dbReference type="Pfam" id="PF00685"/>
    </source>
</evidence>
<feature type="domain" description="Sulfotransferase" evidence="3">
    <location>
        <begin position="1"/>
        <end position="105"/>
    </location>
</feature>
<dbReference type="EMBL" id="BMAO01035826">
    <property type="protein sequence ID" value="GFR06278.1"/>
    <property type="molecule type" value="Genomic_DNA"/>
</dbReference>
<name>A0A8X6J1U6_TRICU</name>
<comment type="similarity">
    <text evidence="1">Belongs to the sulfotransferase 1 family.</text>
</comment>
<protein>
    <recommendedName>
        <fullName evidence="3">Sulfotransferase domain-containing protein</fullName>
    </recommendedName>
</protein>
<dbReference type="InterPro" id="IPR027417">
    <property type="entry name" value="P-loop_NTPase"/>
</dbReference>
<evidence type="ECO:0000313" key="5">
    <source>
        <dbReference type="Proteomes" id="UP000887116"/>
    </source>
</evidence>
<evidence type="ECO:0000256" key="1">
    <source>
        <dbReference type="ARBA" id="ARBA00005771"/>
    </source>
</evidence>
<sequence length="114" mass="13361">MLFISYEKLQLNRREEILKIAKFLGEEYHQSLIEDEALLKHILERTSFDYMKKNLSLTHPMSEKGGERKTVNFFRKGVIGDGEKTLSAEQQERLKNMAKKKLEGSAVLDEWTKE</sequence>
<evidence type="ECO:0000313" key="4">
    <source>
        <dbReference type="EMBL" id="GFR06278.1"/>
    </source>
</evidence>
<reference evidence="4" key="1">
    <citation type="submission" date="2020-07" db="EMBL/GenBank/DDBJ databases">
        <title>Multicomponent nature underlies the extraordinary mechanical properties of spider dragline silk.</title>
        <authorList>
            <person name="Kono N."/>
            <person name="Nakamura H."/>
            <person name="Mori M."/>
            <person name="Yoshida Y."/>
            <person name="Ohtoshi R."/>
            <person name="Malay A.D."/>
            <person name="Moran D.A.P."/>
            <person name="Tomita M."/>
            <person name="Numata K."/>
            <person name="Arakawa K."/>
        </authorList>
    </citation>
    <scope>NUCLEOTIDE SEQUENCE</scope>
</reference>
<dbReference type="OrthoDB" id="6507163at2759"/>
<accession>A0A8X6J1U6</accession>
<comment type="caution">
    <text evidence="4">The sequence shown here is derived from an EMBL/GenBank/DDBJ whole genome shotgun (WGS) entry which is preliminary data.</text>
</comment>
<dbReference type="Pfam" id="PF00685">
    <property type="entry name" value="Sulfotransfer_1"/>
    <property type="match status" value="1"/>
</dbReference>
<dbReference type="PANTHER" id="PTHR11783">
    <property type="entry name" value="SULFOTRANSFERASE SULT"/>
    <property type="match status" value="1"/>
</dbReference>
<dbReference type="Gene3D" id="3.40.50.300">
    <property type="entry name" value="P-loop containing nucleotide triphosphate hydrolases"/>
    <property type="match status" value="1"/>
</dbReference>
<dbReference type="GO" id="GO:0008146">
    <property type="term" value="F:sulfotransferase activity"/>
    <property type="evidence" value="ECO:0007669"/>
    <property type="project" value="InterPro"/>
</dbReference>
<evidence type="ECO:0000256" key="2">
    <source>
        <dbReference type="ARBA" id="ARBA00022679"/>
    </source>
</evidence>
<dbReference type="InterPro" id="IPR000863">
    <property type="entry name" value="Sulfotransferase_dom"/>
</dbReference>
<dbReference type="AlphaFoldDB" id="A0A8X6J1U6"/>
<dbReference type="Proteomes" id="UP000887116">
    <property type="component" value="Unassembled WGS sequence"/>
</dbReference>
<keyword evidence="2" id="KW-0808">Transferase</keyword>
<gene>
    <name evidence="4" type="ORF">TNCT_693691</name>
</gene>
<dbReference type="SUPFAM" id="SSF52540">
    <property type="entry name" value="P-loop containing nucleoside triphosphate hydrolases"/>
    <property type="match status" value="1"/>
</dbReference>